<dbReference type="PANTHER" id="PTHR35519">
    <property type="entry name" value="MEMBRANE PROTEINS"/>
    <property type="match status" value="1"/>
</dbReference>
<feature type="region of interest" description="Disordered" evidence="1">
    <location>
        <begin position="180"/>
        <end position="276"/>
    </location>
</feature>
<sequence>MASFIAKKISTKILGETFENKWGAKDPIFENVPATRLDGKPNGKMKKVKRALPPGLSDNDAMILNKVKRRAYKLDLSLFSIAGVRFGWSSVIGLVPLQVIHHKFAGDFVDFFMAAMVINTAKKVDGGLPSSLVLKMWIWAIIDLIVGFVPFLGDIFDAVIKANARNAVYLEEHLRAKGKQNLRRSGMPVPELDPSDPREFDRLQNEPEGRRNGHRTQASGVTSAPDLPARPSDARVHDERRSGGGFFGFGGNRSRRADEEMGRDSQPPTRNSTRRG</sequence>
<feature type="compositionally biased region" description="Basic and acidic residues" evidence="1">
    <location>
        <begin position="232"/>
        <end position="242"/>
    </location>
</feature>
<dbReference type="InterPro" id="IPR025187">
    <property type="entry name" value="DUF4112"/>
</dbReference>
<feature type="compositionally biased region" description="Polar residues" evidence="1">
    <location>
        <begin position="266"/>
        <end position="276"/>
    </location>
</feature>
<feature type="transmembrane region" description="Helical" evidence="2">
    <location>
        <begin position="136"/>
        <end position="156"/>
    </location>
</feature>
<keyword evidence="2" id="KW-0472">Membrane</keyword>
<evidence type="ECO:0000256" key="2">
    <source>
        <dbReference type="SAM" id="Phobius"/>
    </source>
</evidence>
<reference evidence="3 4" key="1">
    <citation type="submission" date="2024-02" db="EMBL/GenBank/DDBJ databases">
        <title>First draft genome assembly of two strains of Seiridium cardinale.</title>
        <authorList>
            <person name="Emiliani G."/>
            <person name="Scali E."/>
        </authorList>
    </citation>
    <scope>NUCLEOTIDE SEQUENCE [LARGE SCALE GENOMIC DNA]</scope>
    <source>
        <strain evidence="3 4">BM-138-000479</strain>
    </source>
</reference>
<dbReference type="EMBL" id="JARVKM010000006">
    <property type="protein sequence ID" value="KAK9780625.1"/>
    <property type="molecule type" value="Genomic_DNA"/>
</dbReference>
<evidence type="ECO:0000313" key="4">
    <source>
        <dbReference type="Proteomes" id="UP001465668"/>
    </source>
</evidence>
<organism evidence="3 4">
    <name type="scientific">Seiridium cardinale</name>
    <dbReference type="NCBI Taxonomy" id="138064"/>
    <lineage>
        <taxon>Eukaryota</taxon>
        <taxon>Fungi</taxon>
        <taxon>Dikarya</taxon>
        <taxon>Ascomycota</taxon>
        <taxon>Pezizomycotina</taxon>
        <taxon>Sordariomycetes</taxon>
        <taxon>Xylariomycetidae</taxon>
        <taxon>Amphisphaeriales</taxon>
        <taxon>Sporocadaceae</taxon>
        <taxon>Seiridium</taxon>
    </lineage>
</organism>
<feature type="compositionally biased region" description="Basic and acidic residues" evidence="1">
    <location>
        <begin position="195"/>
        <end position="211"/>
    </location>
</feature>
<gene>
    <name evidence="3" type="ORF">SCAR479_02740</name>
</gene>
<evidence type="ECO:0008006" key="5">
    <source>
        <dbReference type="Google" id="ProtNLM"/>
    </source>
</evidence>
<protein>
    <recommendedName>
        <fullName evidence="5">PH domain-containing protein</fullName>
    </recommendedName>
</protein>
<keyword evidence="2" id="KW-1133">Transmembrane helix</keyword>
<accession>A0ABR2Y3T9</accession>
<keyword evidence="2" id="KW-0812">Transmembrane</keyword>
<keyword evidence="4" id="KW-1185">Reference proteome</keyword>
<dbReference type="PANTHER" id="PTHR35519:SF2">
    <property type="entry name" value="PH DOMAIN PROTEIN"/>
    <property type="match status" value="1"/>
</dbReference>
<feature type="transmembrane region" description="Helical" evidence="2">
    <location>
        <begin position="76"/>
        <end position="100"/>
    </location>
</feature>
<evidence type="ECO:0000256" key="1">
    <source>
        <dbReference type="SAM" id="MobiDB-lite"/>
    </source>
</evidence>
<comment type="caution">
    <text evidence="3">The sequence shown here is derived from an EMBL/GenBank/DDBJ whole genome shotgun (WGS) entry which is preliminary data.</text>
</comment>
<proteinExistence type="predicted"/>
<dbReference type="Pfam" id="PF13430">
    <property type="entry name" value="DUF4112"/>
    <property type="match status" value="1"/>
</dbReference>
<evidence type="ECO:0000313" key="3">
    <source>
        <dbReference type="EMBL" id="KAK9780625.1"/>
    </source>
</evidence>
<name>A0ABR2Y3T9_9PEZI</name>
<dbReference type="Proteomes" id="UP001465668">
    <property type="component" value="Unassembled WGS sequence"/>
</dbReference>